<dbReference type="PANTHER" id="PTHR46438">
    <property type="entry name" value="ALPHA/BETA-HYDROLASES SUPERFAMILY PROTEIN"/>
    <property type="match status" value="1"/>
</dbReference>
<comment type="caution">
    <text evidence="2">The sequence shown here is derived from an EMBL/GenBank/DDBJ whole genome shotgun (WGS) entry which is preliminary data.</text>
</comment>
<evidence type="ECO:0000259" key="1">
    <source>
        <dbReference type="Pfam" id="PF12697"/>
    </source>
</evidence>
<dbReference type="RefSeq" id="WP_189093540.1">
    <property type="nucleotide sequence ID" value="NZ_BMQL01000075.1"/>
</dbReference>
<keyword evidence="2" id="KW-0378">Hydrolase</keyword>
<dbReference type="PRINTS" id="PR00111">
    <property type="entry name" value="ABHYDROLASE"/>
</dbReference>
<feature type="domain" description="AB hydrolase-1" evidence="1">
    <location>
        <begin position="14"/>
        <end position="255"/>
    </location>
</feature>
<name>A0A918FGS5_9DEIO</name>
<dbReference type="Proteomes" id="UP000603865">
    <property type="component" value="Unassembled WGS sequence"/>
</dbReference>
<dbReference type="EMBL" id="BMQL01000075">
    <property type="protein sequence ID" value="GGR36813.1"/>
    <property type="molecule type" value="Genomic_DNA"/>
</dbReference>
<keyword evidence="3" id="KW-1185">Reference proteome</keyword>
<protein>
    <submittedName>
        <fullName evidence="2">Hydrolase</fullName>
    </submittedName>
</protein>
<dbReference type="Pfam" id="PF12697">
    <property type="entry name" value="Abhydrolase_6"/>
    <property type="match status" value="1"/>
</dbReference>
<accession>A0A918FGS5</accession>
<dbReference type="Gene3D" id="3.40.50.1820">
    <property type="entry name" value="alpha/beta hydrolase"/>
    <property type="match status" value="1"/>
</dbReference>
<dbReference type="GO" id="GO:0016787">
    <property type="term" value="F:hydrolase activity"/>
    <property type="evidence" value="ECO:0007669"/>
    <property type="project" value="UniProtKB-KW"/>
</dbReference>
<reference evidence="2" key="1">
    <citation type="journal article" date="2014" name="Int. J. Syst. Evol. Microbiol.">
        <title>Complete genome sequence of Corynebacterium casei LMG S-19264T (=DSM 44701T), isolated from a smear-ripened cheese.</title>
        <authorList>
            <consortium name="US DOE Joint Genome Institute (JGI-PGF)"/>
            <person name="Walter F."/>
            <person name="Albersmeier A."/>
            <person name="Kalinowski J."/>
            <person name="Ruckert C."/>
        </authorList>
    </citation>
    <scope>NUCLEOTIDE SEQUENCE</scope>
    <source>
        <strain evidence="2">JCM 31311</strain>
    </source>
</reference>
<gene>
    <name evidence="2" type="ORF">GCM10008957_52970</name>
</gene>
<reference evidence="2" key="2">
    <citation type="submission" date="2020-09" db="EMBL/GenBank/DDBJ databases">
        <authorList>
            <person name="Sun Q."/>
            <person name="Ohkuma M."/>
        </authorList>
    </citation>
    <scope>NUCLEOTIDE SEQUENCE</scope>
    <source>
        <strain evidence="2">JCM 31311</strain>
    </source>
</reference>
<organism evidence="2 3">
    <name type="scientific">Deinococcus ruber</name>
    <dbReference type="NCBI Taxonomy" id="1848197"/>
    <lineage>
        <taxon>Bacteria</taxon>
        <taxon>Thermotogati</taxon>
        <taxon>Deinococcota</taxon>
        <taxon>Deinococci</taxon>
        <taxon>Deinococcales</taxon>
        <taxon>Deinococcaceae</taxon>
        <taxon>Deinococcus</taxon>
    </lineage>
</organism>
<sequence>MQFNYYRRGQGKPLLLIHGLGSSWRSWTPVLADLTAQRDVIALDLPGFGHTAPLVGKRSVATLADAVTDFLRVHGLLGIDAVGSSMGARLVLELARRGVVGAVVSLDPGGFQRGWEKPFYYRTGQFSLAMIRLFQPLMPTLTANPIGRSVVYAQYSTHPWTLDARLSLIEMQTYAAAPSAHDLMHDLIMQEGDVRLGTPKGSLTKRVVIGWGRHDRVCLPRQAHRAQALFPDATLHWFEHSGHYPQWDMPAETAQLILDVTR</sequence>
<dbReference type="InterPro" id="IPR029058">
    <property type="entry name" value="AB_hydrolase_fold"/>
</dbReference>
<dbReference type="AlphaFoldDB" id="A0A918FGS5"/>
<proteinExistence type="predicted"/>
<dbReference type="PANTHER" id="PTHR46438:SF11">
    <property type="entry name" value="LIPASE-RELATED"/>
    <property type="match status" value="1"/>
</dbReference>
<dbReference type="InterPro" id="IPR000073">
    <property type="entry name" value="AB_hydrolase_1"/>
</dbReference>
<evidence type="ECO:0000313" key="2">
    <source>
        <dbReference type="EMBL" id="GGR36813.1"/>
    </source>
</evidence>
<dbReference type="SUPFAM" id="SSF53474">
    <property type="entry name" value="alpha/beta-Hydrolases"/>
    <property type="match status" value="1"/>
</dbReference>
<evidence type="ECO:0000313" key="3">
    <source>
        <dbReference type="Proteomes" id="UP000603865"/>
    </source>
</evidence>